<dbReference type="Proteomes" id="UP000019423">
    <property type="component" value="Chromosome"/>
</dbReference>
<gene>
    <name evidence="2" type="ORF">Hsw_4173</name>
</gene>
<accession>W8F468</accession>
<reference evidence="2 3" key="1">
    <citation type="submission" date="2014-01" db="EMBL/GenBank/DDBJ databases">
        <title>Complete genome sequence of ionizing-radiation resistance bacterium Hymenobacter swuensis DY53.</title>
        <authorList>
            <person name="Jung J.-H."/>
            <person name="Jeong S.-W."/>
            <person name="Joe M.-H."/>
            <person name="Cho y.-j."/>
            <person name="Kim M.-K."/>
            <person name="Lim S.-Y."/>
        </authorList>
    </citation>
    <scope>NUCLEOTIDE SEQUENCE [LARGE SCALE GENOMIC DNA]</scope>
    <source>
        <strain evidence="2 3">DY53</strain>
    </source>
</reference>
<dbReference type="KEGG" id="hsw:Hsw_4173"/>
<evidence type="ECO:0008006" key="4">
    <source>
        <dbReference type="Google" id="ProtNLM"/>
    </source>
</evidence>
<evidence type="ECO:0000313" key="3">
    <source>
        <dbReference type="Proteomes" id="UP000019423"/>
    </source>
</evidence>
<keyword evidence="3" id="KW-1185">Reference proteome</keyword>
<feature type="transmembrane region" description="Helical" evidence="1">
    <location>
        <begin position="6"/>
        <end position="24"/>
    </location>
</feature>
<dbReference type="PATRIC" id="fig|1227739.3.peg.4319"/>
<sequence length="66" mass="7192">MWIQYLIIALLFAGAAFYVGRIFWRAFFDKSAAGCAKGCGGACSTIDVDRLQRTIELAAARETKAS</sequence>
<proteinExistence type="predicted"/>
<dbReference type="HOGENOM" id="CLU_2843916_0_0_10"/>
<dbReference type="STRING" id="1227739.Hsw_4173"/>
<dbReference type="EMBL" id="CP007145">
    <property type="protein sequence ID" value="AHJ99768.1"/>
    <property type="molecule type" value="Genomic_DNA"/>
</dbReference>
<keyword evidence="1" id="KW-1133">Transmembrane helix</keyword>
<keyword evidence="1" id="KW-0812">Transmembrane</keyword>
<name>W8F468_9BACT</name>
<keyword evidence="1" id="KW-0472">Membrane</keyword>
<dbReference type="AlphaFoldDB" id="W8F468"/>
<protein>
    <recommendedName>
        <fullName evidence="4">FeoB-associated Cys-rich membrane protein</fullName>
    </recommendedName>
</protein>
<organism evidence="2 3">
    <name type="scientific">Hymenobacter swuensis DY53</name>
    <dbReference type="NCBI Taxonomy" id="1227739"/>
    <lineage>
        <taxon>Bacteria</taxon>
        <taxon>Pseudomonadati</taxon>
        <taxon>Bacteroidota</taxon>
        <taxon>Cytophagia</taxon>
        <taxon>Cytophagales</taxon>
        <taxon>Hymenobacteraceae</taxon>
        <taxon>Hymenobacter</taxon>
    </lineage>
</organism>
<evidence type="ECO:0000313" key="2">
    <source>
        <dbReference type="EMBL" id="AHJ99768.1"/>
    </source>
</evidence>
<evidence type="ECO:0000256" key="1">
    <source>
        <dbReference type="SAM" id="Phobius"/>
    </source>
</evidence>